<gene>
    <name evidence="1" type="ORF">D3880_00610</name>
</gene>
<evidence type="ECO:0000313" key="1">
    <source>
        <dbReference type="EMBL" id="AYC30976.1"/>
    </source>
</evidence>
<dbReference type="RefSeq" id="WP_119891611.1">
    <property type="nucleotide sequence ID" value="NZ_CP032419.1"/>
</dbReference>
<evidence type="ECO:0000313" key="2">
    <source>
        <dbReference type="Proteomes" id="UP000265560"/>
    </source>
</evidence>
<sequence>MKSIIEEIGLELANNLMADATAKAVRESAALGLPDAVKLDGAWCARFPDGHVLPLNDYVALEESSS</sequence>
<accession>A0A385YWA2</accession>
<reference evidence="2" key="1">
    <citation type="submission" date="2018-09" db="EMBL/GenBank/DDBJ databases">
        <authorList>
            <person name="Zhu H."/>
        </authorList>
    </citation>
    <scope>NUCLEOTIDE SEQUENCE [LARGE SCALE GENOMIC DNA]</scope>
    <source>
        <strain evidence="2">K2W31S-8</strain>
    </source>
</reference>
<dbReference type="EMBL" id="CP032419">
    <property type="protein sequence ID" value="AYC30976.1"/>
    <property type="molecule type" value="Genomic_DNA"/>
</dbReference>
<name>A0A385YWA2_9PSED</name>
<organism evidence="1 2">
    <name type="scientific">Pseudomonas cavernae</name>
    <dbReference type="NCBI Taxonomy" id="2320867"/>
    <lineage>
        <taxon>Bacteria</taxon>
        <taxon>Pseudomonadati</taxon>
        <taxon>Pseudomonadota</taxon>
        <taxon>Gammaproteobacteria</taxon>
        <taxon>Pseudomonadales</taxon>
        <taxon>Pseudomonadaceae</taxon>
        <taxon>Pseudomonas</taxon>
    </lineage>
</organism>
<dbReference type="AlphaFoldDB" id="A0A385YWA2"/>
<protein>
    <submittedName>
        <fullName evidence="1">Uncharacterized protein</fullName>
    </submittedName>
</protein>
<keyword evidence="2" id="KW-1185">Reference proteome</keyword>
<dbReference type="OrthoDB" id="6026406at2"/>
<dbReference type="Proteomes" id="UP000265560">
    <property type="component" value="Chromosome"/>
</dbReference>
<dbReference type="KEGG" id="pcav:D3880_00610"/>
<proteinExistence type="predicted"/>